<feature type="transmembrane region" description="Helical" evidence="1">
    <location>
        <begin position="39"/>
        <end position="60"/>
    </location>
</feature>
<accession>A0ABD5ZLJ8</accession>
<evidence type="ECO:0000313" key="2">
    <source>
        <dbReference type="EMBL" id="MFC7234263.1"/>
    </source>
</evidence>
<evidence type="ECO:0000313" key="3">
    <source>
        <dbReference type="Proteomes" id="UP001596398"/>
    </source>
</evidence>
<keyword evidence="1" id="KW-1133">Transmembrane helix</keyword>
<comment type="caution">
    <text evidence="2">The sequence shown here is derived from an EMBL/GenBank/DDBJ whole genome shotgun (WGS) entry which is preliminary data.</text>
</comment>
<keyword evidence="1" id="KW-0812">Transmembrane</keyword>
<dbReference type="Pfam" id="PF25959">
    <property type="entry name" value="DUF7996"/>
    <property type="match status" value="1"/>
</dbReference>
<organism evidence="2 3">
    <name type="scientific">Halosegnis marinus</name>
    <dbReference type="NCBI Taxonomy" id="3034023"/>
    <lineage>
        <taxon>Archaea</taxon>
        <taxon>Methanobacteriati</taxon>
        <taxon>Methanobacteriota</taxon>
        <taxon>Stenosarchaea group</taxon>
        <taxon>Halobacteria</taxon>
        <taxon>Halobacteriales</taxon>
        <taxon>Natronomonadaceae</taxon>
        <taxon>Halosegnis</taxon>
    </lineage>
</organism>
<dbReference type="InterPro" id="IPR058309">
    <property type="entry name" value="DUF7996"/>
</dbReference>
<sequence>MTATLDRLPSWAKAVSVLATAVVLAGVGDFLLSQAGYTGLGALVWALGYGGAVVAVWAIWFRGQEFDPD</sequence>
<dbReference type="GeneID" id="79265930"/>
<gene>
    <name evidence="2" type="ORF">ACFQJ4_02925</name>
</gene>
<keyword evidence="1" id="KW-0472">Membrane</keyword>
<reference evidence="2 3" key="1">
    <citation type="journal article" date="2019" name="Int. J. Syst. Evol. Microbiol.">
        <title>The Global Catalogue of Microorganisms (GCM) 10K type strain sequencing project: providing services to taxonomists for standard genome sequencing and annotation.</title>
        <authorList>
            <consortium name="The Broad Institute Genomics Platform"/>
            <consortium name="The Broad Institute Genome Sequencing Center for Infectious Disease"/>
            <person name="Wu L."/>
            <person name="Ma J."/>
        </authorList>
    </citation>
    <scope>NUCLEOTIDE SEQUENCE [LARGE SCALE GENOMIC DNA]</scope>
    <source>
        <strain evidence="2 3">DT85</strain>
    </source>
</reference>
<evidence type="ECO:0000256" key="1">
    <source>
        <dbReference type="SAM" id="Phobius"/>
    </source>
</evidence>
<dbReference type="RefSeq" id="WP_276235266.1">
    <property type="nucleotide sequence ID" value="NZ_CP119802.1"/>
</dbReference>
<proteinExistence type="predicted"/>
<dbReference type="AlphaFoldDB" id="A0ABD5ZLJ8"/>
<feature type="transmembrane region" description="Helical" evidence="1">
    <location>
        <begin position="12"/>
        <end position="32"/>
    </location>
</feature>
<dbReference type="EMBL" id="JBHTAP010000001">
    <property type="protein sequence ID" value="MFC7234263.1"/>
    <property type="molecule type" value="Genomic_DNA"/>
</dbReference>
<name>A0ABD5ZLJ8_9EURY</name>
<keyword evidence="3" id="KW-1185">Reference proteome</keyword>
<dbReference type="Proteomes" id="UP001596398">
    <property type="component" value="Unassembled WGS sequence"/>
</dbReference>
<evidence type="ECO:0008006" key="4">
    <source>
        <dbReference type="Google" id="ProtNLM"/>
    </source>
</evidence>
<protein>
    <recommendedName>
        <fullName evidence="4">DUF4175 domain-containing protein</fullName>
    </recommendedName>
</protein>